<dbReference type="AlphaFoldDB" id="A0A0M2R3K3"/>
<dbReference type="InterPro" id="IPR025714">
    <property type="entry name" value="Methyltranfer_dom"/>
</dbReference>
<dbReference type="PANTHER" id="PTHR43861">
    <property type="entry name" value="TRANS-ACONITATE 2-METHYLTRANSFERASE-RELATED"/>
    <property type="match status" value="1"/>
</dbReference>
<dbReference type="Proteomes" id="UP000034491">
    <property type="component" value="Unassembled WGS sequence"/>
</dbReference>
<dbReference type="OrthoDB" id="5642573at2"/>
<comment type="caution">
    <text evidence="2">The sequence shown here is derived from an EMBL/GenBank/DDBJ whole genome shotgun (WGS) entry which is preliminary data.</text>
</comment>
<protein>
    <submittedName>
        <fullName evidence="2">SAM-dependent methyltransferase</fullName>
    </submittedName>
</protein>
<dbReference type="GO" id="GO:0008168">
    <property type="term" value="F:methyltransferase activity"/>
    <property type="evidence" value="ECO:0007669"/>
    <property type="project" value="UniProtKB-KW"/>
</dbReference>
<keyword evidence="2" id="KW-0808">Transferase</keyword>
<dbReference type="SUPFAM" id="SSF53335">
    <property type="entry name" value="S-adenosyl-L-methionine-dependent methyltransferases"/>
    <property type="match status" value="1"/>
</dbReference>
<dbReference type="CDD" id="cd02440">
    <property type="entry name" value="AdoMet_MTases"/>
    <property type="match status" value="1"/>
</dbReference>
<proteinExistence type="predicted"/>
<dbReference type="InterPro" id="IPR029063">
    <property type="entry name" value="SAM-dependent_MTases_sf"/>
</dbReference>
<evidence type="ECO:0000313" key="3">
    <source>
        <dbReference type="Proteomes" id="UP000034491"/>
    </source>
</evidence>
<evidence type="ECO:0000259" key="1">
    <source>
        <dbReference type="Pfam" id="PF13847"/>
    </source>
</evidence>
<keyword evidence="2" id="KW-0489">Methyltransferase</keyword>
<dbReference type="Gene3D" id="3.40.50.150">
    <property type="entry name" value="Vaccinia Virus protein VP39"/>
    <property type="match status" value="1"/>
</dbReference>
<dbReference type="GO" id="GO:0032259">
    <property type="term" value="P:methylation"/>
    <property type="evidence" value="ECO:0007669"/>
    <property type="project" value="UniProtKB-KW"/>
</dbReference>
<accession>A0A0M2R3K3</accession>
<evidence type="ECO:0000313" key="2">
    <source>
        <dbReference type="EMBL" id="KKJ76231.1"/>
    </source>
</evidence>
<dbReference type="PANTHER" id="PTHR43861:SF1">
    <property type="entry name" value="TRANS-ACONITATE 2-METHYLTRANSFERASE"/>
    <property type="match status" value="1"/>
</dbReference>
<keyword evidence="3" id="KW-1185">Reference proteome</keyword>
<gene>
    <name evidence="2" type="ORF">WH95_14535</name>
</gene>
<dbReference type="STRING" id="1549748.WH95_14535"/>
<organism evidence="2 3">
    <name type="scientific">Kiloniella litopenaei</name>
    <dbReference type="NCBI Taxonomy" id="1549748"/>
    <lineage>
        <taxon>Bacteria</taxon>
        <taxon>Pseudomonadati</taxon>
        <taxon>Pseudomonadota</taxon>
        <taxon>Alphaproteobacteria</taxon>
        <taxon>Rhodospirillales</taxon>
        <taxon>Kiloniellaceae</taxon>
        <taxon>Kiloniella</taxon>
    </lineage>
</organism>
<dbReference type="Pfam" id="PF13847">
    <property type="entry name" value="Methyltransf_31"/>
    <property type="match status" value="1"/>
</dbReference>
<sequence>MTTSSREAPSAKFWNKMAARYSKSPVSNQAAYEKKLEITQSYFTPDMEVLELGCGTGTTALIHAPFVKHIRAVDISENMLEIAQDKAKQQNITNVTFDQAAIDTFSVPDQSYDIIMTHSVLHLLEDKEATIANIHKMLKPSGYFISSTVCLTGMMRFLQLIVPIGRLFGFMPLVKFFSAKHLEKSITNAGFDIISSWEPEKSHSMFIVARK</sequence>
<reference evidence="2 3" key="1">
    <citation type="submission" date="2015-03" db="EMBL/GenBank/DDBJ databases">
        <title>Genome sequence of Kiloniella sp. P1-1, isolated from the gut microflora of Pacific white shrimp, Penaeus vannamei.</title>
        <authorList>
            <person name="Shao Z."/>
            <person name="Wang L."/>
            <person name="Li X."/>
        </authorList>
    </citation>
    <scope>NUCLEOTIDE SEQUENCE [LARGE SCALE GENOMIC DNA]</scope>
    <source>
        <strain evidence="2 3">P1-1</strain>
    </source>
</reference>
<feature type="domain" description="Methyltransferase" evidence="1">
    <location>
        <begin position="45"/>
        <end position="150"/>
    </location>
</feature>
<dbReference type="EMBL" id="LANI01000021">
    <property type="protein sequence ID" value="KKJ76231.1"/>
    <property type="molecule type" value="Genomic_DNA"/>
</dbReference>
<name>A0A0M2R3K3_9PROT</name>